<evidence type="ECO:0000256" key="1">
    <source>
        <dbReference type="SAM" id="SignalP"/>
    </source>
</evidence>
<dbReference type="EMBL" id="VVIM01000001">
    <property type="protein sequence ID" value="KAB0804613.1"/>
    <property type="molecule type" value="Genomic_DNA"/>
</dbReference>
<reference evidence="3 5" key="2">
    <citation type="journal article" date="2018" name="Elife">
        <title>Firefly genomes illuminate parallel origins of bioluminescence in beetles.</title>
        <authorList>
            <person name="Fallon T.R."/>
            <person name="Lower S.E."/>
            <person name="Chang C.H."/>
            <person name="Bessho-Uehara M."/>
            <person name="Martin G.J."/>
            <person name="Bewick A.J."/>
            <person name="Behringer M."/>
            <person name="Debat H.J."/>
            <person name="Wong I."/>
            <person name="Day J.C."/>
            <person name="Suvorov A."/>
            <person name="Silva C.J."/>
            <person name="Stanger-Hall K.F."/>
            <person name="Hall D.W."/>
            <person name="Schmitz R.J."/>
            <person name="Nelson D.R."/>
            <person name="Lewis S.M."/>
            <person name="Shigenobu S."/>
            <person name="Bybee S.M."/>
            <person name="Larracuente A.M."/>
            <person name="Oba Y."/>
            <person name="Weng J.K."/>
        </authorList>
    </citation>
    <scope>NUCLEOTIDE SEQUENCE [LARGE SCALE GENOMIC DNA]</scope>
    <source>
        <strain evidence="3">1611_PpyrPB1</strain>
        <tissue evidence="3">Whole body</tissue>
    </source>
</reference>
<gene>
    <name evidence="3" type="ORF">PPYR_01581</name>
    <name evidence="4" type="ORF">PPYR_01583</name>
</gene>
<reference evidence="2" key="1">
    <citation type="journal article" date="2016" name="Sci. Rep.">
        <title>Molecular characterization of firefly nuptial gifts: a multi-omics approach sheds light on postcopulatory sexual selection.</title>
        <authorList>
            <person name="Al-Wathiqui N."/>
            <person name="Fallon T.R."/>
            <person name="South A."/>
            <person name="Weng J.K."/>
            <person name="Lewis S.M."/>
        </authorList>
    </citation>
    <scope>NUCLEOTIDE SEQUENCE</scope>
</reference>
<dbReference type="InterPro" id="IPR036728">
    <property type="entry name" value="PBP_GOBP_sf"/>
</dbReference>
<dbReference type="AlphaFoldDB" id="A0A1Y1MPP2"/>
<reference evidence="3" key="3">
    <citation type="submission" date="2019-08" db="EMBL/GenBank/DDBJ databases">
        <authorList>
            <consortium name="Photinus pyralis genome working group"/>
            <person name="Fallon T.R."/>
            <person name="Sander Lower S.E."/>
            <person name="Weng J.-K."/>
        </authorList>
    </citation>
    <scope>NUCLEOTIDE SEQUENCE</scope>
    <source>
        <strain evidence="3">1611_PpyrPB1</strain>
        <tissue evidence="3">Whole body</tissue>
    </source>
</reference>
<evidence type="ECO:0000313" key="2">
    <source>
        <dbReference type="EMBL" id="JAV86425.1"/>
    </source>
</evidence>
<dbReference type="Proteomes" id="UP000327044">
    <property type="component" value="Unassembled WGS sequence"/>
</dbReference>
<accession>A0A1Y1MPP2</accession>
<evidence type="ECO:0000313" key="5">
    <source>
        <dbReference type="Proteomes" id="UP000327044"/>
    </source>
</evidence>
<dbReference type="SUPFAM" id="SSF47565">
    <property type="entry name" value="Insect pheromone/odorant-binding proteins"/>
    <property type="match status" value="1"/>
</dbReference>
<dbReference type="EMBL" id="VVIM01000001">
    <property type="protein sequence ID" value="KAB0804611.1"/>
    <property type="molecule type" value="Genomic_DNA"/>
</dbReference>
<dbReference type="GO" id="GO:0005549">
    <property type="term" value="F:odorant binding"/>
    <property type="evidence" value="ECO:0007669"/>
    <property type="project" value="InterPro"/>
</dbReference>
<dbReference type="OrthoDB" id="6739643at2759"/>
<name>A0A1Y1MPP2_PHOPY</name>
<protein>
    <submittedName>
        <fullName evidence="2">Uncharacterized protein</fullName>
    </submittedName>
</protein>
<dbReference type="InParanoid" id="A0A1Y1MPP2"/>
<proteinExistence type="predicted"/>
<dbReference type="Pfam" id="PF01395">
    <property type="entry name" value="PBP_GOBP"/>
    <property type="match status" value="1"/>
</dbReference>
<evidence type="ECO:0000313" key="4">
    <source>
        <dbReference type="EMBL" id="KAB0804613.1"/>
    </source>
</evidence>
<feature type="signal peptide" evidence="1">
    <location>
        <begin position="1"/>
        <end position="22"/>
    </location>
</feature>
<dbReference type="InterPro" id="IPR006170">
    <property type="entry name" value="PBP/GOBP"/>
</dbReference>
<keyword evidence="1" id="KW-0732">Signal</keyword>
<keyword evidence="5" id="KW-1185">Reference proteome</keyword>
<organism evidence="2">
    <name type="scientific">Photinus pyralis</name>
    <name type="common">Common eastern firefly</name>
    <name type="synonym">Lampyris pyralis</name>
    <dbReference type="NCBI Taxonomy" id="7054"/>
    <lineage>
        <taxon>Eukaryota</taxon>
        <taxon>Metazoa</taxon>
        <taxon>Ecdysozoa</taxon>
        <taxon>Arthropoda</taxon>
        <taxon>Hexapoda</taxon>
        <taxon>Insecta</taxon>
        <taxon>Pterygota</taxon>
        <taxon>Neoptera</taxon>
        <taxon>Endopterygota</taxon>
        <taxon>Coleoptera</taxon>
        <taxon>Polyphaga</taxon>
        <taxon>Elateriformia</taxon>
        <taxon>Elateroidea</taxon>
        <taxon>Lampyridae</taxon>
        <taxon>Lampyrinae</taxon>
        <taxon>Photinus</taxon>
    </lineage>
</organism>
<evidence type="ECO:0000313" key="3">
    <source>
        <dbReference type="EMBL" id="KAB0804611.1"/>
    </source>
</evidence>
<feature type="chain" id="PRO_5036029904" evidence="1">
    <location>
        <begin position="23"/>
        <end position="142"/>
    </location>
</feature>
<dbReference type="EMBL" id="GEZM01028154">
    <property type="protein sequence ID" value="JAV86425.1"/>
    <property type="molecule type" value="Transcribed_RNA"/>
</dbReference>
<sequence length="142" mass="15936">MARRNVFLSALLMLLMINSSRADEECQEKLSNANNLMIELLKASPPSSENKAEHEAIMGCLFKNRGILDQNGELIEDNFLHAIIKELRQKYPAEVAEKRAGEALEYCRKAKGASVGQTSLEVIKCLGIWKNQAFIEKEAVKE</sequence>
<dbReference type="Gene3D" id="1.10.238.20">
    <property type="entry name" value="Pheromone/general odorant binding protein domain"/>
    <property type="match status" value="1"/>
</dbReference>